<name>A0A369BGS6_9BACL</name>
<evidence type="ECO:0000313" key="2">
    <source>
        <dbReference type="Proteomes" id="UP000253090"/>
    </source>
</evidence>
<evidence type="ECO:0000313" key="1">
    <source>
        <dbReference type="EMBL" id="RCX20752.1"/>
    </source>
</evidence>
<protein>
    <submittedName>
        <fullName evidence="1">Uncharacterized protein</fullName>
    </submittedName>
</protein>
<keyword evidence="2" id="KW-1185">Reference proteome</keyword>
<comment type="caution">
    <text evidence="1">The sequence shown here is derived from an EMBL/GenBank/DDBJ whole genome shotgun (WGS) entry which is preliminary data.</text>
</comment>
<gene>
    <name evidence="1" type="ORF">DFP94_103485</name>
</gene>
<sequence>MRKHKPMSFDELLKDLQGQNKAEEDHNFVELDLLFTDSFMAKHSSSMNFADFLEKGNFQVKTYEDIRNIPDELFDRYIDRETDYANWESMLEAASREYAGHEKK</sequence>
<reference evidence="1 2" key="1">
    <citation type="submission" date="2018-07" db="EMBL/GenBank/DDBJ databases">
        <title>Genomic Encyclopedia of Type Strains, Phase III (KMG-III): the genomes of soil and plant-associated and newly described type strains.</title>
        <authorList>
            <person name="Whitman W."/>
        </authorList>
    </citation>
    <scope>NUCLEOTIDE SEQUENCE [LARGE SCALE GENOMIC DNA]</scope>
    <source>
        <strain evidence="1 2">CECT 8333</strain>
    </source>
</reference>
<organism evidence="1 2">
    <name type="scientific">Fontibacillus phaseoli</name>
    <dbReference type="NCBI Taxonomy" id="1416533"/>
    <lineage>
        <taxon>Bacteria</taxon>
        <taxon>Bacillati</taxon>
        <taxon>Bacillota</taxon>
        <taxon>Bacilli</taxon>
        <taxon>Bacillales</taxon>
        <taxon>Paenibacillaceae</taxon>
        <taxon>Fontibacillus</taxon>
    </lineage>
</organism>
<dbReference type="AlphaFoldDB" id="A0A369BGS6"/>
<dbReference type="EMBL" id="QPJW01000003">
    <property type="protein sequence ID" value="RCX20752.1"/>
    <property type="molecule type" value="Genomic_DNA"/>
</dbReference>
<accession>A0A369BGS6</accession>
<dbReference type="Proteomes" id="UP000253090">
    <property type="component" value="Unassembled WGS sequence"/>
</dbReference>
<proteinExistence type="predicted"/>